<dbReference type="AlphaFoldDB" id="A0A6J4JMR6"/>
<sequence length="111" mass="11069">MERRTLADVLATVDATVLRLAAGPADAGDRAVGDVVILDWTDPHALRPGTLVLAVGVEPDRPAAATLIERAGAAGAAAVIVRSDGELAGTLGAAVDRAGIALLTAPLGVAW</sequence>
<evidence type="ECO:0000313" key="1">
    <source>
        <dbReference type="EMBL" id="CAA9282536.1"/>
    </source>
</evidence>
<organism evidence="1">
    <name type="scientific">uncultured Blastococcus sp</name>
    <dbReference type="NCBI Taxonomy" id="217144"/>
    <lineage>
        <taxon>Bacteria</taxon>
        <taxon>Bacillati</taxon>
        <taxon>Actinomycetota</taxon>
        <taxon>Actinomycetes</taxon>
        <taxon>Geodermatophilales</taxon>
        <taxon>Geodermatophilaceae</taxon>
        <taxon>Blastococcus</taxon>
        <taxon>environmental samples</taxon>
    </lineage>
</organism>
<protein>
    <recommendedName>
        <fullName evidence="2">PucR family transcriptional regulator</fullName>
    </recommendedName>
</protein>
<evidence type="ECO:0008006" key="2">
    <source>
        <dbReference type="Google" id="ProtNLM"/>
    </source>
</evidence>
<dbReference type="EMBL" id="CADCTI010000316">
    <property type="protein sequence ID" value="CAA9282536.1"/>
    <property type="molecule type" value="Genomic_DNA"/>
</dbReference>
<feature type="non-terminal residue" evidence="1">
    <location>
        <position position="111"/>
    </location>
</feature>
<reference evidence="1" key="1">
    <citation type="submission" date="2020-02" db="EMBL/GenBank/DDBJ databases">
        <authorList>
            <person name="Meier V. D."/>
        </authorList>
    </citation>
    <scope>NUCLEOTIDE SEQUENCE</scope>
    <source>
        <strain evidence="1">AVDCRST_MAG57</strain>
    </source>
</reference>
<gene>
    <name evidence="1" type="ORF">AVDCRST_MAG57-3951</name>
</gene>
<name>A0A6J4JMR6_9ACTN</name>
<accession>A0A6J4JMR6</accession>
<proteinExistence type="predicted"/>